<dbReference type="Proteomes" id="UP001500190">
    <property type="component" value="Unassembled WGS sequence"/>
</dbReference>
<feature type="domain" description="ABC transmembrane type-1" evidence="9">
    <location>
        <begin position="29"/>
        <end position="311"/>
    </location>
</feature>
<keyword evidence="3" id="KW-0547">Nucleotide-binding</keyword>
<dbReference type="PANTHER" id="PTHR43394:SF1">
    <property type="entry name" value="ATP-BINDING CASSETTE SUB-FAMILY B MEMBER 10, MITOCHONDRIAL"/>
    <property type="match status" value="1"/>
</dbReference>
<dbReference type="Gene3D" id="1.20.1560.10">
    <property type="entry name" value="ABC transporter type 1, transmembrane domain"/>
    <property type="match status" value="1"/>
</dbReference>
<keyword evidence="11" id="KW-1185">Reference proteome</keyword>
<evidence type="ECO:0000256" key="7">
    <source>
        <dbReference type="SAM" id="Phobius"/>
    </source>
</evidence>
<feature type="transmembrane region" description="Helical" evidence="7">
    <location>
        <begin position="63"/>
        <end position="82"/>
    </location>
</feature>
<evidence type="ECO:0000256" key="2">
    <source>
        <dbReference type="ARBA" id="ARBA00022692"/>
    </source>
</evidence>
<sequence length="578" mass="62501">MRQILPVAGPAEIRRHARRLARRHPRTLLAALLLHALAAVSGLAAPRLIGNLVQDVQHGTTAAKVNLVIVVIAGFIVAQSLLTRWARYKSFALGEQVLAELREEFVDNALALPIGTVERAGTGDLLSRTSRDVDTLSRTVRFAVPETIIAFVTVIFTAVATVLVGVWVLVPLVAMVPLLLLSTKWYLRRAKDGYLRENAAYAQMTSSLAETVEGARTVEALRRYDDRVRRGDEDIRGSYNAERYTLFLRTVYFPAAELGYLVPVVGTLLFGGWLHLNGHASLGAVTAAVLYVNQLIDPVDRLLSWLDELQSGGAAFARLLGISDVPDDRTPSGEQPDGELVEARDVRFSYVDGRDVLHGVDLTIQPGERIAMVGPSGAGKSTLGRLVAGIHPPRTGSVTVGGVGMTDLPLDELRKQVALVTQEHHVFVGTLRDNLSMARPSSTDAELLDALGAVDAREWAEALPAGLDTRVGSGQLTLTPAQAQQLALARLVLADPHTLVLDEATSLIDPRAARHMERSLAAVLEGRTVIAIAHRLYTAHDADRVAVVEDGRITELGSHDDLVAHQGSYAALWNSWHG</sequence>
<dbReference type="InterPro" id="IPR003593">
    <property type="entry name" value="AAA+_ATPase"/>
</dbReference>
<evidence type="ECO:0000256" key="3">
    <source>
        <dbReference type="ARBA" id="ARBA00022741"/>
    </source>
</evidence>
<dbReference type="PROSITE" id="PS50929">
    <property type="entry name" value="ABC_TM1F"/>
    <property type="match status" value="1"/>
</dbReference>
<reference evidence="10 11" key="1">
    <citation type="journal article" date="2019" name="Int. J. Syst. Evol. Microbiol.">
        <title>The Global Catalogue of Microorganisms (GCM) 10K type strain sequencing project: providing services to taxonomists for standard genome sequencing and annotation.</title>
        <authorList>
            <consortium name="The Broad Institute Genomics Platform"/>
            <consortium name="The Broad Institute Genome Sequencing Center for Infectious Disease"/>
            <person name="Wu L."/>
            <person name="Ma J."/>
        </authorList>
    </citation>
    <scope>NUCLEOTIDE SEQUENCE [LARGE SCALE GENOMIC DNA]</scope>
    <source>
        <strain evidence="10 11">JCM 14304</strain>
    </source>
</reference>
<feature type="transmembrane region" description="Helical" evidence="7">
    <location>
        <begin position="140"/>
        <end position="160"/>
    </location>
</feature>
<evidence type="ECO:0000259" key="8">
    <source>
        <dbReference type="PROSITE" id="PS50893"/>
    </source>
</evidence>
<dbReference type="Pfam" id="PF00664">
    <property type="entry name" value="ABC_membrane"/>
    <property type="match status" value="1"/>
</dbReference>
<dbReference type="SUPFAM" id="SSF90123">
    <property type="entry name" value="ABC transporter transmembrane region"/>
    <property type="match status" value="1"/>
</dbReference>
<dbReference type="Pfam" id="PF00005">
    <property type="entry name" value="ABC_tran"/>
    <property type="match status" value="1"/>
</dbReference>
<evidence type="ECO:0000256" key="6">
    <source>
        <dbReference type="ARBA" id="ARBA00023136"/>
    </source>
</evidence>
<comment type="subcellular location">
    <subcellularLocation>
        <location evidence="1">Cell membrane</location>
        <topology evidence="1">Multi-pass membrane protein</topology>
    </subcellularLocation>
</comment>
<keyword evidence="5 7" id="KW-1133">Transmembrane helix</keyword>
<dbReference type="GO" id="GO:0005524">
    <property type="term" value="F:ATP binding"/>
    <property type="evidence" value="ECO:0007669"/>
    <property type="project" value="UniProtKB-KW"/>
</dbReference>
<dbReference type="SMART" id="SM00382">
    <property type="entry name" value="AAA"/>
    <property type="match status" value="1"/>
</dbReference>
<dbReference type="PANTHER" id="PTHR43394">
    <property type="entry name" value="ATP-DEPENDENT PERMEASE MDL1, MITOCHONDRIAL"/>
    <property type="match status" value="1"/>
</dbReference>
<dbReference type="InterPro" id="IPR003439">
    <property type="entry name" value="ABC_transporter-like_ATP-bd"/>
</dbReference>
<dbReference type="RefSeq" id="WP_344191887.1">
    <property type="nucleotide sequence ID" value="NZ_BAAAND010000006.1"/>
</dbReference>
<dbReference type="Gene3D" id="3.40.50.300">
    <property type="entry name" value="P-loop containing nucleotide triphosphate hydrolases"/>
    <property type="match status" value="1"/>
</dbReference>
<dbReference type="InterPro" id="IPR011527">
    <property type="entry name" value="ABC1_TM_dom"/>
</dbReference>
<dbReference type="SUPFAM" id="SSF52540">
    <property type="entry name" value="P-loop containing nucleoside triphosphate hydrolases"/>
    <property type="match status" value="1"/>
</dbReference>
<evidence type="ECO:0000256" key="5">
    <source>
        <dbReference type="ARBA" id="ARBA00022989"/>
    </source>
</evidence>
<dbReference type="CDD" id="cd07346">
    <property type="entry name" value="ABC_6TM_exporters"/>
    <property type="match status" value="1"/>
</dbReference>
<evidence type="ECO:0000256" key="1">
    <source>
        <dbReference type="ARBA" id="ARBA00004651"/>
    </source>
</evidence>
<dbReference type="EMBL" id="BAAAND010000006">
    <property type="protein sequence ID" value="GAA1584570.1"/>
    <property type="molecule type" value="Genomic_DNA"/>
</dbReference>
<evidence type="ECO:0000313" key="10">
    <source>
        <dbReference type="EMBL" id="GAA1584570.1"/>
    </source>
</evidence>
<keyword evidence="4 10" id="KW-0067">ATP-binding</keyword>
<evidence type="ECO:0000259" key="9">
    <source>
        <dbReference type="PROSITE" id="PS50929"/>
    </source>
</evidence>
<keyword evidence="6 7" id="KW-0472">Membrane</keyword>
<dbReference type="PROSITE" id="PS50893">
    <property type="entry name" value="ABC_TRANSPORTER_2"/>
    <property type="match status" value="1"/>
</dbReference>
<organism evidence="10 11">
    <name type="scientific">Kribbella karoonensis</name>
    <dbReference type="NCBI Taxonomy" id="324851"/>
    <lineage>
        <taxon>Bacteria</taxon>
        <taxon>Bacillati</taxon>
        <taxon>Actinomycetota</taxon>
        <taxon>Actinomycetes</taxon>
        <taxon>Propionibacteriales</taxon>
        <taxon>Kribbellaceae</taxon>
        <taxon>Kribbella</taxon>
    </lineage>
</organism>
<accession>A0ABN2DUT7</accession>
<name>A0ABN2DUT7_9ACTN</name>
<comment type="caution">
    <text evidence="10">The sequence shown here is derived from an EMBL/GenBank/DDBJ whole genome shotgun (WGS) entry which is preliminary data.</text>
</comment>
<evidence type="ECO:0000256" key="4">
    <source>
        <dbReference type="ARBA" id="ARBA00022840"/>
    </source>
</evidence>
<evidence type="ECO:0000313" key="11">
    <source>
        <dbReference type="Proteomes" id="UP001500190"/>
    </source>
</evidence>
<gene>
    <name evidence="10" type="ORF">GCM10009742_32560</name>
</gene>
<dbReference type="InterPro" id="IPR027417">
    <property type="entry name" value="P-loop_NTPase"/>
</dbReference>
<keyword evidence="2 7" id="KW-0812">Transmembrane</keyword>
<dbReference type="InterPro" id="IPR036640">
    <property type="entry name" value="ABC1_TM_sf"/>
</dbReference>
<protein>
    <submittedName>
        <fullName evidence="10">ABC transporter ATP-binding protein</fullName>
    </submittedName>
</protein>
<feature type="domain" description="ABC transporter" evidence="8">
    <location>
        <begin position="341"/>
        <end position="575"/>
    </location>
</feature>
<dbReference type="InterPro" id="IPR039421">
    <property type="entry name" value="Type_1_exporter"/>
</dbReference>
<proteinExistence type="predicted"/>